<comment type="caution">
    <text evidence="2">The sequence shown here is derived from an EMBL/GenBank/DDBJ whole genome shotgun (WGS) entry which is preliminary data.</text>
</comment>
<feature type="transmembrane region" description="Helical" evidence="1">
    <location>
        <begin position="114"/>
        <end position="132"/>
    </location>
</feature>
<feature type="transmembrane region" description="Helical" evidence="1">
    <location>
        <begin position="141"/>
        <end position="160"/>
    </location>
</feature>
<feature type="transmembrane region" description="Helical" evidence="1">
    <location>
        <begin position="261"/>
        <end position="282"/>
    </location>
</feature>
<protein>
    <submittedName>
        <fullName evidence="2">Uncharacterized protein</fullName>
    </submittedName>
</protein>
<organism evidence="2">
    <name type="scientific">termite gut metagenome</name>
    <dbReference type="NCBI Taxonomy" id="433724"/>
    <lineage>
        <taxon>unclassified sequences</taxon>
        <taxon>metagenomes</taxon>
        <taxon>organismal metagenomes</taxon>
    </lineage>
</organism>
<keyword evidence="1" id="KW-1133">Transmembrane helix</keyword>
<keyword evidence="1" id="KW-0812">Transmembrane</keyword>
<feature type="transmembrane region" description="Helical" evidence="1">
    <location>
        <begin position="20"/>
        <end position="41"/>
    </location>
</feature>
<dbReference type="EMBL" id="SNRY01001467">
    <property type="protein sequence ID" value="KAA6330714.1"/>
    <property type="molecule type" value="Genomic_DNA"/>
</dbReference>
<feature type="transmembrane region" description="Helical" evidence="1">
    <location>
        <begin position="201"/>
        <end position="223"/>
    </location>
</feature>
<name>A0A5J4RBH4_9ZZZZ</name>
<accession>A0A5J4RBH4</accession>
<evidence type="ECO:0000313" key="2">
    <source>
        <dbReference type="EMBL" id="KAA6330714.1"/>
    </source>
</evidence>
<keyword evidence="1" id="KW-0472">Membrane</keyword>
<feature type="transmembrane region" description="Helical" evidence="1">
    <location>
        <begin position="53"/>
        <end position="73"/>
    </location>
</feature>
<dbReference type="AlphaFoldDB" id="A0A5J4RBH4"/>
<evidence type="ECO:0000256" key="1">
    <source>
        <dbReference type="SAM" id="Phobius"/>
    </source>
</evidence>
<gene>
    <name evidence="2" type="ORF">EZS27_020614</name>
</gene>
<sequence>MFDWLFTPDWNSPILNVKWFGLTYFILILLMAVAIVGLYFLFRHKTQKTKMILFWGLFGVAFLSKLWNLIFWYTPLSAVYQEVANPAGVQLFPNYLLLDPSSEHFNIARWINGAFPWSLCGLNLYFIPIYLISKKPFWKQFGFTTMMIGAVLGIVLSVSFHWPNPWIFFDYYLNHFAFLAIPLLIVLLGEFKPRYRLMGKSFFTLIGLLLVAFLISMVLNWTLNPEYRSLRDNDWYFSSLWTIKGDTVPFNLLWNILPVPFVYLFLLLPVVGILWFLVILPFDKVSNLKYLWSDFKTWGYNLFHREKRSYLPEDITK</sequence>
<feature type="transmembrane region" description="Helical" evidence="1">
    <location>
        <begin position="172"/>
        <end position="189"/>
    </location>
</feature>
<reference evidence="2" key="1">
    <citation type="submission" date="2019-03" db="EMBL/GenBank/DDBJ databases">
        <title>Single cell metagenomics reveals metabolic interactions within the superorganism composed of flagellate Streblomastix strix and complex community of Bacteroidetes bacteria on its surface.</title>
        <authorList>
            <person name="Treitli S.C."/>
            <person name="Kolisko M."/>
            <person name="Husnik F."/>
            <person name="Keeling P."/>
            <person name="Hampl V."/>
        </authorList>
    </citation>
    <scope>NUCLEOTIDE SEQUENCE</scope>
    <source>
        <strain evidence="2">STM</strain>
    </source>
</reference>
<proteinExistence type="predicted"/>
<dbReference type="Pfam" id="PF14808">
    <property type="entry name" value="TMEM164"/>
    <property type="match status" value="1"/>
</dbReference>